<dbReference type="EMBL" id="RYZW01000036">
    <property type="protein sequence ID" value="TDZ60678.1"/>
    <property type="molecule type" value="Genomic_DNA"/>
</dbReference>
<proteinExistence type="predicted"/>
<dbReference type="InterPro" id="IPR013087">
    <property type="entry name" value="Znf_C2H2_type"/>
</dbReference>
<protein>
    <recommendedName>
        <fullName evidence="2">C2H2-type domain-containing protein</fullName>
    </recommendedName>
</protein>
<dbReference type="Proteomes" id="UP000295703">
    <property type="component" value="Unassembled WGS sequence"/>
</dbReference>
<dbReference type="SMART" id="SM00355">
    <property type="entry name" value="ZnF_C2H2"/>
    <property type="match status" value="3"/>
</dbReference>
<accession>A0A4R8RGJ3</accession>
<keyword evidence="1" id="KW-0479">Metal-binding</keyword>
<keyword evidence="1" id="KW-0863">Zinc-finger</keyword>
<evidence type="ECO:0000313" key="4">
    <source>
        <dbReference type="Proteomes" id="UP000295703"/>
    </source>
</evidence>
<feature type="domain" description="C2H2-type" evidence="2">
    <location>
        <begin position="176"/>
        <end position="200"/>
    </location>
</feature>
<dbReference type="Gene3D" id="3.30.160.60">
    <property type="entry name" value="Classic Zinc Finger"/>
    <property type="match status" value="1"/>
</dbReference>
<evidence type="ECO:0000313" key="3">
    <source>
        <dbReference type="EMBL" id="TDZ60678.1"/>
    </source>
</evidence>
<organism evidence="3 4">
    <name type="scientific">Colletotrichum trifolii</name>
    <dbReference type="NCBI Taxonomy" id="5466"/>
    <lineage>
        <taxon>Eukaryota</taxon>
        <taxon>Fungi</taxon>
        <taxon>Dikarya</taxon>
        <taxon>Ascomycota</taxon>
        <taxon>Pezizomycotina</taxon>
        <taxon>Sordariomycetes</taxon>
        <taxon>Hypocreomycetidae</taxon>
        <taxon>Glomerellales</taxon>
        <taxon>Glomerellaceae</taxon>
        <taxon>Colletotrichum</taxon>
        <taxon>Colletotrichum orbiculare species complex</taxon>
    </lineage>
</organism>
<dbReference type="InterPro" id="IPR036236">
    <property type="entry name" value="Znf_C2H2_sf"/>
</dbReference>
<keyword evidence="1" id="KW-0862">Zinc</keyword>
<keyword evidence="4" id="KW-1185">Reference proteome</keyword>
<dbReference type="GO" id="GO:0008270">
    <property type="term" value="F:zinc ion binding"/>
    <property type="evidence" value="ECO:0007669"/>
    <property type="project" value="UniProtKB-KW"/>
</dbReference>
<comment type="caution">
    <text evidence="3">The sequence shown here is derived from an EMBL/GenBank/DDBJ whole genome shotgun (WGS) entry which is preliminary data.</text>
</comment>
<reference evidence="3 4" key="1">
    <citation type="submission" date="2018-12" db="EMBL/GenBank/DDBJ databases">
        <title>Genome sequence and assembly of Colletotrichum trifolii.</title>
        <authorList>
            <person name="Gan P."/>
            <person name="Shirasu K."/>
        </authorList>
    </citation>
    <scope>NUCLEOTIDE SEQUENCE [LARGE SCALE GENOMIC DNA]</scope>
    <source>
        <strain evidence="3 4">543-2</strain>
    </source>
</reference>
<gene>
    <name evidence="3" type="ORF">CTRI78_v004780</name>
</gene>
<evidence type="ECO:0000256" key="1">
    <source>
        <dbReference type="PROSITE-ProRule" id="PRU00042"/>
    </source>
</evidence>
<dbReference type="PROSITE" id="PS50157">
    <property type="entry name" value="ZINC_FINGER_C2H2_2"/>
    <property type="match status" value="1"/>
</dbReference>
<evidence type="ECO:0000259" key="2">
    <source>
        <dbReference type="PROSITE" id="PS50157"/>
    </source>
</evidence>
<dbReference type="PROSITE" id="PS00028">
    <property type="entry name" value="ZINC_FINGER_C2H2_1"/>
    <property type="match status" value="2"/>
</dbReference>
<dbReference type="SUPFAM" id="SSF57667">
    <property type="entry name" value="beta-beta-alpha zinc fingers"/>
    <property type="match status" value="1"/>
</dbReference>
<dbReference type="AlphaFoldDB" id="A0A4R8RGJ3"/>
<dbReference type="STRING" id="5466.A0A4R8RGJ3"/>
<name>A0A4R8RGJ3_COLTR</name>
<sequence>MVFTCGTCWREFPAGWKARDQHCNATGHDTPEYECAMCDEYFSDDEDRVDHEVSDHLFCGECDRHFTNWNAVQQVVFCLLCFRYSGADIHQHRNSSKHRQSSIRCPFCGDDRGTATGLVHHLERGACPRAPLDRDSLYQAVRQRDPNGIISKKLLEYHTPSYVVSEKAYNQSLRAYECYMCHRLFSQLTALNQHLNSPVHQETYYHCPNRDCRKGFSTLAATINHLESESCQFMRFESVQQNVSRILDPGRMIQF</sequence>